<keyword evidence="5 9" id="KW-0627">Porphyrin biosynthesis</keyword>
<gene>
    <name evidence="11" type="ORF">GJ697_13585</name>
</gene>
<dbReference type="Proteomes" id="UP000481037">
    <property type="component" value="Unassembled WGS sequence"/>
</dbReference>
<comment type="catalytic activity">
    <reaction evidence="8 9">
        <text>hydroxymethylbilane = uroporphyrinogen III + H2O</text>
        <dbReference type="Rhea" id="RHEA:18965"/>
        <dbReference type="ChEBI" id="CHEBI:15377"/>
        <dbReference type="ChEBI" id="CHEBI:57308"/>
        <dbReference type="ChEBI" id="CHEBI:57845"/>
        <dbReference type="EC" id="4.2.1.75"/>
    </reaction>
</comment>
<dbReference type="InterPro" id="IPR039793">
    <property type="entry name" value="UROS/Hem4"/>
</dbReference>
<comment type="pathway">
    <text evidence="1 9">Porphyrin-containing compound metabolism; protoporphyrin-IX biosynthesis; coproporphyrinogen-III from 5-aminolevulinate: step 3/4.</text>
</comment>
<dbReference type="Pfam" id="PF02602">
    <property type="entry name" value="HEM4"/>
    <property type="match status" value="1"/>
</dbReference>
<dbReference type="RefSeq" id="WP_154368407.1">
    <property type="nucleotide sequence ID" value="NZ_WKJM01000010.1"/>
</dbReference>
<dbReference type="Gene3D" id="3.40.50.10090">
    <property type="match status" value="2"/>
</dbReference>
<dbReference type="EMBL" id="WKJM01000010">
    <property type="protein sequence ID" value="MRX08868.1"/>
    <property type="molecule type" value="Genomic_DNA"/>
</dbReference>
<evidence type="ECO:0000256" key="1">
    <source>
        <dbReference type="ARBA" id="ARBA00004772"/>
    </source>
</evidence>
<dbReference type="PANTHER" id="PTHR38042">
    <property type="entry name" value="UROPORPHYRINOGEN-III SYNTHASE, CHLOROPLASTIC"/>
    <property type="match status" value="1"/>
</dbReference>
<dbReference type="InterPro" id="IPR003754">
    <property type="entry name" value="4pyrrol_synth_uPrphyn_synth"/>
</dbReference>
<evidence type="ECO:0000256" key="8">
    <source>
        <dbReference type="ARBA" id="ARBA00048617"/>
    </source>
</evidence>
<dbReference type="GO" id="GO:0006782">
    <property type="term" value="P:protoporphyrinogen IX biosynthetic process"/>
    <property type="evidence" value="ECO:0007669"/>
    <property type="project" value="UniProtKB-UniRule"/>
</dbReference>
<evidence type="ECO:0000313" key="12">
    <source>
        <dbReference type="Proteomes" id="UP000481037"/>
    </source>
</evidence>
<keyword evidence="12" id="KW-1185">Reference proteome</keyword>
<evidence type="ECO:0000256" key="5">
    <source>
        <dbReference type="ARBA" id="ARBA00023244"/>
    </source>
</evidence>
<keyword evidence="4 9" id="KW-0456">Lyase</keyword>
<comment type="caution">
    <text evidence="11">The sequence shown here is derived from an EMBL/GenBank/DDBJ whole genome shotgun (WGS) entry which is preliminary data.</text>
</comment>
<accession>A0A6L5QH75</accession>
<dbReference type="UniPathway" id="UPA00251">
    <property type="reaction ID" value="UER00320"/>
</dbReference>
<evidence type="ECO:0000256" key="9">
    <source>
        <dbReference type="RuleBase" id="RU366031"/>
    </source>
</evidence>
<dbReference type="PANTHER" id="PTHR38042:SF1">
    <property type="entry name" value="UROPORPHYRINOGEN-III SYNTHASE, CHLOROPLASTIC"/>
    <property type="match status" value="1"/>
</dbReference>
<feature type="domain" description="Tetrapyrrole biosynthesis uroporphyrinogen III synthase" evidence="10">
    <location>
        <begin position="17"/>
        <end position="237"/>
    </location>
</feature>
<protein>
    <recommendedName>
        <fullName evidence="7 9">Uroporphyrinogen-III synthase</fullName>
        <ecNumber evidence="3 9">4.2.1.75</ecNumber>
    </recommendedName>
</protein>
<comment type="similarity">
    <text evidence="2 9">Belongs to the uroporphyrinogen-III synthase family.</text>
</comment>
<dbReference type="InterPro" id="IPR036108">
    <property type="entry name" value="4pyrrol_syn_uPrphyn_synt_sf"/>
</dbReference>
<evidence type="ECO:0000256" key="7">
    <source>
        <dbReference type="ARBA" id="ARBA00040167"/>
    </source>
</evidence>
<dbReference type="GO" id="GO:0004852">
    <property type="term" value="F:uroporphyrinogen-III synthase activity"/>
    <property type="evidence" value="ECO:0007669"/>
    <property type="project" value="UniProtKB-UniRule"/>
</dbReference>
<dbReference type="AlphaFoldDB" id="A0A6L5QH75"/>
<reference evidence="11 12" key="1">
    <citation type="submission" date="2019-11" db="EMBL/GenBank/DDBJ databases">
        <title>Novel species isolated from a subtropical stream in China.</title>
        <authorList>
            <person name="Lu H."/>
        </authorList>
    </citation>
    <scope>NUCLEOTIDE SEQUENCE [LARGE SCALE GENOMIC DNA]</scope>
    <source>
        <strain evidence="11 12">FT25W</strain>
    </source>
</reference>
<evidence type="ECO:0000256" key="6">
    <source>
        <dbReference type="ARBA" id="ARBA00037589"/>
    </source>
</evidence>
<evidence type="ECO:0000259" key="10">
    <source>
        <dbReference type="Pfam" id="PF02602"/>
    </source>
</evidence>
<proteinExistence type="inferred from homology"/>
<evidence type="ECO:0000256" key="4">
    <source>
        <dbReference type="ARBA" id="ARBA00023239"/>
    </source>
</evidence>
<evidence type="ECO:0000313" key="11">
    <source>
        <dbReference type="EMBL" id="MRX08868.1"/>
    </source>
</evidence>
<dbReference type="SUPFAM" id="SSF69618">
    <property type="entry name" value="HemD-like"/>
    <property type="match status" value="1"/>
</dbReference>
<dbReference type="CDD" id="cd06578">
    <property type="entry name" value="HemD"/>
    <property type="match status" value="1"/>
</dbReference>
<evidence type="ECO:0000256" key="3">
    <source>
        <dbReference type="ARBA" id="ARBA00013109"/>
    </source>
</evidence>
<organism evidence="11 12">
    <name type="scientific">Duganella alba</name>
    <dbReference type="NCBI Taxonomy" id="2666081"/>
    <lineage>
        <taxon>Bacteria</taxon>
        <taxon>Pseudomonadati</taxon>
        <taxon>Pseudomonadota</taxon>
        <taxon>Betaproteobacteria</taxon>
        <taxon>Burkholderiales</taxon>
        <taxon>Oxalobacteraceae</taxon>
        <taxon>Telluria group</taxon>
        <taxon>Duganella</taxon>
    </lineage>
</organism>
<evidence type="ECO:0000256" key="2">
    <source>
        <dbReference type="ARBA" id="ARBA00008133"/>
    </source>
</evidence>
<dbReference type="EC" id="4.2.1.75" evidence="3 9"/>
<name>A0A6L5QH75_9BURK</name>
<sequence length="263" mass="27688">MAGAVVITRPLAQATPLAARVAALGRTVEILPLLEIAPLADPAPLLAALAQLDQYVLVAFVSPNAIDAAFAYIKQWPAGVTLAVVGEGSRAALAAHGVTPERHTIVSPADSAHSDSEHLLQTLDLDALNGRRVLIIRGESGRELMGDGFRAAGALVDIVPAYCRSVPALTPQLAATLRRLLAQQNDWIITSSEALRGLCGLLANLDLQHPDAMQHNSVVAMQQQHLIVPHARIAETANNLGFSKLTLTGSGDERLLAALQSCL</sequence>
<dbReference type="GO" id="GO:0006780">
    <property type="term" value="P:uroporphyrinogen III biosynthetic process"/>
    <property type="evidence" value="ECO:0007669"/>
    <property type="project" value="UniProtKB-UniRule"/>
</dbReference>
<comment type="function">
    <text evidence="6 9">Catalyzes cyclization of the linear tetrapyrrole, hydroxymethylbilane, to the macrocyclic uroporphyrinogen III.</text>
</comment>